<feature type="compositionally biased region" description="Acidic residues" evidence="1">
    <location>
        <begin position="603"/>
        <end position="616"/>
    </location>
</feature>
<dbReference type="OrthoDB" id="121589at2759"/>
<gene>
    <name evidence="2" type="ORF">PHMEG_00020743</name>
</gene>
<sequence length="867" mass="96026">MAPPSATSLPSTAQLAPAPSGVATLAGADGSGGSNPDAGVPDSQGGNDSVPSADLVPHSRSPSHRNPVDSDADEPMQEDKTKDIVDTGASLDITARIVSRFRASTHRHPLSLPPQRRTAMVPEVVPASFPQSAVHQPSDHTFFVGIPAWSQHLADDKYTRDGYAGLEVVQCVDGLTAVDLQDLTTLVDQGGDVDALTLRLREDRPLDLAELEGMLNSTLIRREFASILSHYSPDGLAQKVFASTTFLKRLLAKFRQLRTQVDPSNDTAVQNMLDAQGETTRVRADYATLHEFYWGEARRLQEQLDAAHHRRQSDLRGGLAEHELETRALREEVGELCSQVENLTPGSRPFWVNDNWKRLQDLLERFRDGIAPEKSWSTLIAITAVDDPFFDQGDGAQGKSAQGDKNNEVDLTHQDSGASEPSSRKTTPTKRKGSRGSSRKVPDQPQLRPSGWAPSADQARSPSNQLMFLESDVQEIMKNEPVVWDTLRPDVILLMRAGIGYQGSIAMLNGDVMTHNLFPPSELADMLASMMFWNRLDESFWTKYVPEKYYLRAELRLDLLHSEGVRPGYWPDLVDADVRVAQEVMDDGSSEHDDTQHDANYNPDDDVDNQDDDEIQGGDSVPSAPKRRRTSISSHSDAPATQSTATPPKRARSGSLRRQSPLAQVDSGSLTVADTEIVEVPGPGINFILVSLWDSDDFRSIINSRGFPDYAPNKAGGIQPLKQRFNLADVQALLATEPWTTMFENRVKRLVLHSYSALTPHARMALDKYIRFMKENASGLWHARTQATVGCLGTDCGDQATRYVAEGVPSTIFWEAAYWSLPSKPCYWILMNPRSTNSQGNPYSLAEQLDILDRREPARVQWRHRKQ</sequence>
<proteinExistence type="predicted"/>
<feature type="region of interest" description="Disordered" evidence="1">
    <location>
        <begin position="1"/>
        <end position="87"/>
    </location>
</feature>
<dbReference type="Proteomes" id="UP000198211">
    <property type="component" value="Unassembled WGS sequence"/>
</dbReference>
<feature type="compositionally biased region" description="Basic residues" evidence="1">
    <location>
        <begin position="427"/>
        <end position="438"/>
    </location>
</feature>
<feature type="compositionally biased region" description="Polar residues" evidence="1">
    <location>
        <begin position="1"/>
        <end position="14"/>
    </location>
</feature>
<accession>A0A225VN15</accession>
<dbReference type="AlphaFoldDB" id="A0A225VN15"/>
<feature type="compositionally biased region" description="Polar residues" evidence="1">
    <location>
        <begin position="414"/>
        <end position="426"/>
    </location>
</feature>
<comment type="caution">
    <text evidence="2">The sequence shown here is derived from an EMBL/GenBank/DDBJ whole genome shotgun (WGS) entry which is preliminary data.</text>
</comment>
<reference evidence="3" key="1">
    <citation type="submission" date="2017-03" db="EMBL/GenBank/DDBJ databases">
        <title>Phytopthora megakarya and P. palmivora, two closely related causual agents of cacao black pod achieved similar genome size and gene model numbers by different mechanisms.</title>
        <authorList>
            <person name="Ali S."/>
            <person name="Shao J."/>
            <person name="Larry D.J."/>
            <person name="Kronmiller B."/>
            <person name="Shen D."/>
            <person name="Strem M.D."/>
            <person name="Melnick R.L."/>
            <person name="Guiltinan M.J."/>
            <person name="Tyler B.M."/>
            <person name="Meinhardt L.W."/>
            <person name="Bailey B.A."/>
        </authorList>
    </citation>
    <scope>NUCLEOTIDE SEQUENCE [LARGE SCALE GENOMIC DNA]</scope>
    <source>
        <strain evidence="3">zdho120</strain>
    </source>
</reference>
<evidence type="ECO:0000313" key="3">
    <source>
        <dbReference type="Proteomes" id="UP000198211"/>
    </source>
</evidence>
<name>A0A225VN15_9STRA</name>
<feature type="region of interest" description="Disordered" evidence="1">
    <location>
        <begin position="391"/>
        <end position="461"/>
    </location>
</feature>
<feature type="compositionally biased region" description="Polar residues" evidence="1">
    <location>
        <begin position="631"/>
        <end position="646"/>
    </location>
</feature>
<evidence type="ECO:0000313" key="2">
    <source>
        <dbReference type="EMBL" id="OWZ06931.1"/>
    </source>
</evidence>
<dbReference type="EMBL" id="NBNE01003755">
    <property type="protein sequence ID" value="OWZ06931.1"/>
    <property type="molecule type" value="Genomic_DNA"/>
</dbReference>
<protein>
    <submittedName>
        <fullName evidence="2">Uncharacterized protein</fullName>
    </submittedName>
</protein>
<evidence type="ECO:0000256" key="1">
    <source>
        <dbReference type="SAM" id="MobiDB-lite"/>
    </source>
</evidence>
<organism evidence="2 3">
    <name type="scientific">Phytophthora megakarya</name>
    <dbReference type="NCBI Taxonomy" id="4795"/>
    <lineage>
        <taxon>Eukaryota</taxon>
        <taxon>Sar</taxon>
        <taxon>Stramenopiles</taxon>
        <taxon>Oomycota</taxon>
        <taxon>Peronosporomycetes</taxon>
        <taxon>Peronosporales</taxon>
        <taxon>Peronosporaceae</taxon>
        <taxon>Phytophthora</taxon>
    </lineage>
</organism>
<feature type="region of interest" description="Disordered" evidence="1">
    <location>
        <begin position="585"/>
        <end position="668"/>
    </location>
</feature>
<feature type="compositionally biased region" description="Polar residues" evidence="1">
    <location>
        <begin position="656"/>
        <end position="668"/>
    </location>
</feature>
<keyword evidence="3" id="KW-1185">Reference proteome</keyword>